<keyword evidence="2" id="KW-1185">Reference proteome</keyword>
<protein>
    <recommendedName>
        <fullName evidence="3">Anti sigma-E protein RseA N-terminal domain-containing protein</fullName>
    </recommendedName>
</protein>
<accession>A0ABY9MQT2</accession>
<proteinExistence type="predicted"/>
<evidence type="ECO:0008006" key="3">
    <source>
        <dbReference type="Google" id="ProtNLM"/>
    </source>
</evidence>
<evidence type="ECO:0000313" key="1">
    <source>
        <dbReference type="EMBL" id="WML90525.1"/>
    </source>
</evidence>
<dbReference type="Proteomes" id="UP001236657">
    <property type="component" value="Chromosome"/>
</dbReference>
<dbReference type="RefSeq" id="WP_308895004.1">
    <property type="nucleotide sequence ID" value="NZ_CP133218.1"/>
</dbReference>
<gene>
    <name evidence="1" type="ORF">RCF98_16340</name>
</gene>
<name>A0ABY9MQT2_9GAMM</name>
<dbReference type="EMBL" id="CP133218">
    <property type="protein sequence ID" value="WML90525.1"/>
    <property type="molecule type" value="Genomic_DNA"/>
</dbReference>
<organism evidence="1 2">
    <name type="scientific">Thiothrix lacustris</name>
    <dbReference type="NCBI Taxonomy" id="525917"/>
    <lineage>
        <taxon>Bacteria</taxon>
        <taxon>Pseudomonadati</taxon>
        <taxon>Pseudomonadota</taxon>
        <taxon>Gammaproteobacteria</taxon>
        <taxon>Thiotrichales</taxon>
        <taxon>Thiotrichaceae</taxon>
        <taxon>Thiothrix</taxon>
    </lineage>
</organism>
<evidence type="ECO:0000313" key="2">
    <source>
        <dbReference type="Proteomes" id="UP001236657"/>
    </source>
</evidence>
<reference evidence="1 2" key="1">
    <citation type="submission" date="2023-08" db="EMBL/GenBank/DDBJ databases">
        <title>New molecular markers tilS and rpoB for phylogenetic and monitoring studies of the genus Thiothrix biodiversity.</title>
        <authorList>
            <person name="Ravin N.V."/>
            <person name="Smolyakov D."/>
            <person name="Markov N.D."/>
            <person name="Beletsky A.V."/>
            <person name="Mardanov A.V."/>
            <person name="Rudenko T.S."/>
            <person name="Grabovich M.Y."/>
        </authorList>
    </citation>
    <scope>NUCLEOTIDE SEQUENCE [LARGE SCALE GENOMIC DNA]</scope>
    <source>
        <strain evidence="1 2">MK1</strain>
    </source>
</reference>
<sequence length="135" mass="14799">MTNMTQEMTERLVVGVVKQGMDHSVINLSWQTQAKLTRLRLQALDQLDQPSAGFGFSSLSRGFAVATAVTLAATLWVLPDKVEMHPSVLVLSSDTSTDASAANLDVSVMDILMSGEDMDLLENLDMYEWLDAEYG</sequence>